<dbReference type="InterPro" id="IPR011011">
    <property type="entry name" value="Znf_FYVE_PHD"/>
</dbReference>
<dbReference type="AlphaFoldDB" id="A0AAV4FZD8"/>
<dbReference type="PANTHER" id="PTHR36688:SF2">
    <property type="entry name" value="ENDONUCLEASE_EXONUCLEASE_PHOSPHATASE DOMAIN-CONTAINING PROTEIN"/>
    <property type="match status" value="1"/>
</dbReference>
<evidence type="ECO:0000313" key="3">
    <source>
        <dbReference type="Proteomes" id="UP000762676"/>
    </source>
</evidence>
<evidence type="ECO:0000256" key="1">
    <source>
        <dbReference type="SAM" id="MobiDB-lite"/>
    </source>
</evidence>
<dbReference type="Gene3D" id="3.30.40.10">
    <property type="entry name" value="Zinc/RING finger domain, C3HC4 (zinc finger)"/>
    <property type="match status" value="1"/>
</dbReference>
<evidence type="ECO:0008006" key="4">
    <source>
        <dbReference type="Google" id="ProtNLM"/>
    </source>
</evidence>
<protein>
    <recommendedName>
        <fullName evidence="4">Myb-like domain-containing protein</fullName>
    </recommendedName>
</protein>
<sequence>MLLHGPLGPHYECDLRETRQVYRQVPDPRCGGPRPDEHRDGPSSSRLSKGTMELCLPPLHPQMSTRNASTQKPVGFLPGGSDNPAYLSLLLLMAGDVERNAGPSDLCSVCGKIVAAGRVVPQCSSCLHWVHARCSALTYQRIRRLEPDHNWYRVIKTERTTARNIRGEILGGGILTAISLCSVHLAPKISWFVYQNALGSDHFPIVIEVETSSHIATPRPRKQLAFKKSDWAAYELELTKSLNENQTTISESKSTDKANSILTKLILNAAHKAIPTGCSGNKKTRWNDEVDAAVKERTQPWANANKSEGDRKSWLAKCAELKKLIIEAKHKTWREFAGGLNARTDPCKVWKTIKAIDGRGKRAPEGAALNINGKLITSSQKKADNFARMYRDVSEVRNKKLDDQESTKLGIPRNRDRNLLRSIRKFSSSKCNCAENGLCSEFTARELSAAINALSNTSPGDDEVHNQLLQHLPEIGKQSLLQLYNRLKNSGQYPAAWRKGTIIPILKAGKDPSQMGSYRPIQLTSCEDLRLVYLTYIRSDISYAYNAWYPCVSKENREKLEVTQRDAVRAITGCTKNTNSKLLINEAGLLPLYVESDIAQATAYERCLRLPGDEPLREIAENPVRRRLKSL</sequence>
<organism evidence="2 3">
    <name type="scientific">Elysia marginata</name>
    <dbReference type="NCBI Taxonomy" id="1093978"/>
    <lineage>
        <taxon>Eukaryota</taxon>
        <taxon>Metazoa</taxon>
        <taxon>Spiralia</taxon>
        <taxon>Lophotrochozoa</taxon>
        <taxon>Mollusca</taxon>
        <taxon>Gastropoda</taxon>
        <taxon>Heterobranchia</taxon>
        <taxon>Euthyneura</taxon>
        <taxon>Panpulmonata</taxon>
        <taxon>Sacoglossa</taxon>
        <taxon>Placobranchoidea</taxon>
        <taxon>Plakobranchidae</taxon>
        <taxon>Elysia</taxon>
    </lineage>
</organism>
<dbReference type="InterPro" id="IPR013083">
    <property type="entry name" value="Znf_RING/FYVE/PHD"/>
</dbReference>
<reference evidence="2 3" key="1">
    <citation type="journal article" date="2021" name="Elife">
        <title>Chloroplast acquisition without the gene transfer in kleptoplastic sea slugs, Plakobranchus ocellatus.</title>
        <authorList>
            <person name="Maeda T."/>
            <person name="Takahashi S."/>
            <person name="Yoshida T."/>
            <person name="Shimamura S."/>
            <person name="Takaki Y."/>
            <person name="Nagai Y."/>
            <person name="Toyoda A."/>
            <person name="Suzuki Y."/>
            <person name="Arimoto A."/>
            <person name="Ishii H."/>
            <person name="Satoh N."/>
            <person name="Nishiyama T."/>
            <person name="Hasebe M."/>
            <person name="Maruyama T."/>
            <person name="Minagawa J."/>
            <person name="Obokata J."/>
            <person name="Shigenobu S."/>
        </authorList>
    </citation>
    <scope>NUCLEOTIDE SEQUENCE [LARGE SCALE GENOMIC DNA]</scope>
</reference>
<dbReference type="SUPFAM" id="SSF57903">
    <property type="entry name" value="FYVE/PHD zinc finger"/>
    <property type="match status" value="1"/>
</dbReference>
<comment type="caution">
    <text evidence="2">The sequence shown here is derived from an EMBL/GenBank/DDBJ whole genome shotgun (WGS) entry which is preliminary data.</text>
</comment>
<accession>A0AAV4FZD8</accession>
<dbReference type="Proteomes" id="UP000762676">
    <property type="component" value="Unassembled WGS sequence"/>
</dbReference>
<evidence type="ECO:0000313" key="2">
    <source>
        <dbReference type="EMBL" id="GFR78100.1"/>
    </source>
</evidence>
<name>A0AAV4FZD8_9GAST</name>
<dbReference type="EMBL" id="BMAT01008107">
    <property type="protein sequence ID" value="GFR78100.1"/>
    <property type="molecule type" value="Genomic_DNA"/>
</dbReference>
<proteinExistence type="predicted"/>
<dbReference type="PANTHER" id="PTHR36688">
    <property type="entry name" value="ENDO/EXONUCLEASE/PHOSPHATASE DOMAIN-CONTAINING PROTEIN"/>
    <property type="match status" value="1"/>
</dbReference>
<feature type="region of interest" description="Disordered" evidence="1">
    <location>
        <begin position="24"/>
        <end position="51"/>
    </location>
</feature>
<dbReference type="InterPro" id="IPR052560">
    <property type="entry name" value="RdDP_mobile_element"/>
</dbReference>
<keyword evidence="3" id="KW-1185">Reference proteome</keyword>
<gene>
    <name evidence="2" type="ORF">ElyMa_003986500</name>
</gene>
<dbReference type="CDD" id="cd15489">
    <property type="entry name" value="PHD_SF"/>
    <property type="match status" value="1"/>
</dbReference>